<dbReference type="RefSeq" id="WP_265998445.1">
    <property type="nucleotide sequence ID" value="NZ_JAPJDN010000016.1"/>
</dbReference>
<comment type="caution">
    <text evidence="1">The sequence shown here is derived from an EMBL/GenBank/DDBJ whole genome shotgun (WGS) entry which is preliminary data.</text>
</comment>
<evidence type="ECO:0000313" key="1">
    <source>
        <dbReference type="EMBL" id="MCX2938623.1"/>
    </source>
</evidence>
<proteinExistence type="predicted"/>
<name>A0ABT3SHJ0_9MYCO</name>
<protein>
    <submittedName>
        <fullName evidence="1">FAD-dependent oxidoreductase</fullName>
    </submittedName>
</protein>
<dbReference type="Pfam" id="PF13450">
    <property type="entry name" value="NAD_binding_8"/>
    <property type="match status" value="1"/>
</dbReference>
<dbReference type="Proteomes" id="UP001300745">
    <property type="component" value="Unassembled WGS sequence"/>
</dbReference>
<gene>
    <name evidence="1" type="ORF">ORI27_18145</name>
</gene>
<dbReference type="EMBL" id="JAPJDO010000016">
    <property type="protein sequence ID" value="MCX2938623.1"/>
    <property type="molecule type" value="Genomic_DNA"/>
</dbReference>
<accession>A0ABT3SHJ0</accession>
<dbReference type="PANTHER" id="PTHR21197:SF0">
    <property type="entry name" value="UDP-GALACTOPYRANOSE MUTASE"/>
    <property type="match status" value="1"/>
</dbReference>
<organism evidence="1 2">
    <name type="scientific">Mycobacterium pinniadriaticum</name>
    <dbReference type="NCBI Taxonomy" id="2994102"/>
    <lineage>
        <taxon>Bacteria</taxon>
        <taxon>Bacillati</taxon>
        <taxon>Actinomycetota</taxon>
        <taxon>Actinomycetes</taxon>
        <taxon>Mycobacteriales</taxon>
        <taxon>Mycobacteriaceae</taxon>
        <taxon>Mycobacterium</taxon>
    </lineage>
</organism>
<keyword evidence="2" id="KW-1185">Reference proteome</keyword>
<reference evidence="1 2" key="1">
    <citation type="submission" date="2022-11" db="EMBL/GenBank/DDBJ databases">
        <title>Mycobacterium sp. nov.</title>
        <authorList>
            <person name="Papic B."/>
            <person name="Spicic S."/>
            <person name="Duvnjak S."/>
        </authorList>
    </citation>
    <scope>NUCLEOTIDE SEQUENCE [LARGE SCALE GENOMIC DNA]</scope>
    <source>
        <strain evidence="1 2">CVI_P4</strain>
    </source>
</reference>
<dbReference type="Gene3D" id="3.50.50.60">
    <property type="entry name" value="FAD/NAD(P)-binding domain"/>
    <property type="match status" value="1"/>
</dbReference>
<dbReference type="PANTHER" id="PTHR21197">
    <property type="entry name" value="UDP-GALACTOPYRANOSE MUTASE"/>
    <property type="match status" value="1"/>
</dbReference>
<dbReference type="InterPro" id="IPR036188">
    <property type="entry name" value="FAD/NAD-bd_sf"/>
</dbReference>
<dbReference type="SUPFAM" id="SSF51905">
    <property type="entry name" value="FAD/NAD(P)-binding domain"/>
    <property type="match status" value="1"/>
</dbReference>
<sequence length="477" mass="52067">MTAYDAGREVQLTVDVLVIGAGATGLSATYACVNSGVSVAVVERTATVGGLAKAAKVAGHNIDPGGHRLLSATEEQRRTWLDLSERLGGIPICDVNRRSGILRDGYVVTYPVDWRRFRQSAPWHVRAQGAASLLMRKLTFPASGPDTSLAEWVRNRYGPYFAGRFMDPHARKVFGVDPRKIPATWAHNRIASPPMLSVLAAALPNWRPMSEPDWAIDEFWYPVGGVGVLWTRLSEVIGERARWYFESHVKSVSRQPGGGFRVVLSTPAGKIAVSCRRVISTGRADDLASSIGLNALSATISSKSRRRDLVVGVARVHRMPRAWHGYQWLYTHDTGVIASRFQNYGEWQWLGCPDGIIGLEYTIDSGDAFDVQENLTNDTSILLSGDACEFVGSATVTDAYSNFDATRPELDQLDEALREFGGGIISTGRQGAGIYVNLDQALALGTRAAQMPADYSGIVGRGEYTKYQERVSRAKAS</sequence>
<evidence type="ECO:0000313" key="2">
    <source>
        <dbReference type="Proteomes" id="UP001300745"/>
    </source>
</evidence>